<dbReference type="Gene3D" id="3.30.360.10">
    <property type="entry name" value="Dihydrodipicolinate Reductase, domain 2"/>
    <property type="match status" value="1"/>
</dbReference>
<dbReference type="Pfam" id="PF01118">
    <property type="entry name" value="Semialdhyde_dh"/>
    <property type="match status" value="1"/>
</dbReference>
<dbReference type="InterPro" id="IPR000706">
    <property type="entry name" value="AGPR_type-1"/>
</dbReference>
<reference evidence="9" key="1">
    <citation type="journal article" date="2019" name="Int. J. Syst. Evol. Microbiol.">
        <title>The Global Catalogue of Microorganisms (GCM) 10K type strain sequencing project: providing services to taxonomists for standard genome sequencing and annotation.</title>
        <authorList>
            <consortium name="The Broad Institute Genomics Platform"/>
            <consortium name="The Broad Institute Genome Sequencing Center for Infectious Disease"/>
            <person name="Wu L."/>
            <person name="Ma J."/>
        </authorList>
    </citation>
    <scope>NUCLEOTIDE SEQUENCE [LARGE SCALE GENOMIC DNA]</scope>
    <source>
        <strain evidence="9">KACC 12507</strain>
    </source>
</reference>
<evidence type="ECO:0000256" key="6">
    <source>
        <dbReference type="PROSITE-ProRule" id="PRU10010"/>
    </source>
</evidence>
<evidence type="ECO:0000256" key="5">
    <source>
        <dbReference type="HAMAP-Rule" id="MF_00150"/>
    </source>
</evidence>
<evidence type="ECO:0000256" key="2">
    <source>
        <dbReference type="ARBA" id="ARBA00022605"/>
    </source>
</evidence>
<keyword evidence="9" id="KW-1185">Reference proteome</keyword>
<comment type="similarity">
    <text evidence="5">Belongs to the NAGSA dehydrogenase family. Type 1 subfamily.</text>
</comment>
<dbReference type="EMBL" id="JBHSGU010000005">
    <property type="protein sequence ID" value="MFC4700932.1"/>
    <property type="molecule type" value="Genomic_DNA"/>
</dbReference>
<dbReference type="InterPro" id="IPR000534">
    <property type="entry name" value="Semialdehyde_DH_NAD-bd"/>
</dbReference>
<dbReference type="EC" id="1.2.1.38" evidence="5"/>
<feature type="domain" description="Semialdehyde dehydrogenase NAD-binding" evidence="7">
    <location>
        <begin position="3"/>
        <end position="155"/>
    </location>
</feature>
<comment type="catalytic activity">
    <reaction evidence="5">
        <text>N-acetyl-L-glutamate 5-semialdehyde + phosphate + NADP(+) = N-acetyl-L-glutamyl 5-phosphate + NADPH + H(+)</text>
        <dbReference type="Rhea" id="RHEA:21588"/>
        <dbReference type="ChEBI" id="CHEBI:15378"/>
        <dbReference type="ChEBI" id="CHEBI:29123"/>
        <dbReference type="ChEBI" id="CHEBI:43474"/>
        <dbReference type="ChEBI" id="CHEBI:57783"/>
        <dbReference type="ChEBI" id="CHEBI:57936"/>
        <dbReference type="ChEBI" id="CHEBI:58349"/>
        <dbReference type="EC" id="1.2.1.38"/>
    </reaction>
</comment>
<dbReference type="Proteomes" id="UP001595897">
    <property type="component" value="Unassembled WGS sequence"/>
</dbReference>
<dbReference type="InterPro" id="IPR023013">
    <property type="entry name" value="AGPR_AS"/>
</dbReference>
<evidence type="ECO:0000256" key="1">
    <source>
        <dbReference type="ARBA" id="ARBA00022571"/>
    </source>
</evidence>
<organism evidence="8 9">
    <name type="scientific">Glaciecola siphonariae</name>
    <dbReference type="NCBI Taxonomy" id="521012"/>
    <lineage>
        <taxon>Bacteria</taxon>
        <taxon>Pseudomonadati</taxon>
        <taxon>Pseudomonadota</taxon>
        <taxon>Gammaproteobacteria</taxon>
        <taxon>Alteromonadales</taxon>
        <taxon>Alteromonadaceae</taxon>
        <taxon>Glaciecola</taxon>
    </lineage>
</organism>
<evidence type="ECO:0000313" key="8">
    <source>
        <dbReference type="EMBL" id="MFC4700932.1"/>
    </source>
</evidence>
<comment type="function">
    <text evidence="5">Catalyzes the NADPH-dependent reduction of N-acetyl-5-glutamyl phosphate to yield N-acetyl-L-glutamate 5-semialdehyde.</text>
</comment>
<dbReference type="InterPro" id="IPR058924">
    <property type="entry name" value="AGPR_dimerisation_dom"/>
</dbReference>
<keyword evidence="2 5" id="KW-0028">Amino-acid biosynthesis</keyword>
<dbReference type="PANTHER" id="PTHR32338">
    <property type="entry name" value="N-ACETYL-GAMMA-GLUTAMYL-PHOSPHATE REDUCTASE, CHLOROPLASTIC-RELATED-RELATED"/>
    <property type="match status" value="1"/>
</dbReference>
<proteinExistence type="inferred from homology"/>
<dbReference type="PANTHER" id="PTHR32338:SF10">
    <property type="entry name" value="N-ACETYL-GAMMA-GLUTAMYL-PHOSPHATE REDUCTASE, CHLOROPLASTIC-RELATED"/>
    <property type="match status" value="1"/>
</dbReference>
<comment type="pathway">
    <text evidence="5">Amino-acid biosynthesis; L-arginine biosynthesis; N(2)-acetyl-L-ornithine from L-glutamate: step 3/4.</text>
</comment>
<name>A0ABV9LWM4_9ALTE</name>
<gene>
    <name evidence="5 8" type="primary">argC</name>
    <name evidence="8" type="ORF">ACFO4O_12235</name>
</gene>
<dbReference type="CDD" id="cd17895">
    <property type="entry name" value="AGPR_1_N"/>
    <property type="match status" value="1"/>
</dbReference>
<dbReference type="NCBIfam" id="TIGR01850">
    <property type="entry name" value="argC"/>
    <property type="match status" value="1"/>
</dbReference>
<accession>A0ABV9LWM4</accession>
<dbReference type="RefSeq" id="WP_382408921.1">
    <property type="nucleotide sequence ID" value="NZ_JBHSGU010000005.1"/>
</dbReference>
<dbReference type="SUPFAM" id="SSF55347">
    <property type="entry name" value="Glyceraldehyde-3-phosphate dehydrogenase-like, C-terminal domain"/>
    <property type="match status" value="1"/>
</dbReference>
<feature type="active site" evidence="5 6">
    <location>
        <position position="164"/>
    </location>
</feature>
<dbReference type="GO" id="GO:0003942">
    <property type="term" value="F:N-acetyl-gamma-glutamyl-phosphate reductase activity"/>
    <property type="evidence" value="ECO:0007669"/>
    <property type="project" value="UniProtKB-EC"/>
</dbReference>
<dbReference type="CDD" id="cd23934">
    <property type="entry name" value="AGPR_1_C"/>
    <property type="match status" value="1"/>
</dbReference>
<keyword evidence="4 5" id="KW-0560">Oxidoreductase</keyword>
<evidence type="ECO:0000313" key="9">
    <source>
        <dbReference type="Proteomes" id="UP001595897"/>
    </source>
</evidence>
<comment type="caution">
    <text evidence="8">The sequence shown here is derived from an EMBL/GenBank/DDBJ whole genome shotgun (WGS) entry which is preliminary data.</text>
</comment>
<keyword evidence="1 5" id="KW-0055">Arginine biosynthesis</keyword>
<sequence length="347" mass="38340">MMKTCVMGASGYTGAELIKILVTHPTFDLSACFVSHNSADAHKGVGEVHPQLAHIQANDAHKNALLMQPLADEQVEQIGHEHDIIFMALPHEVSHHWAHLLRNTSAKIFDLSGAFRLSDTNTFERFYGFKHAYPELMQQRVYGLAEWHYQQIQNAKQLIAVPGCYPTASLLGLKPLMHSALLDLEKMPIINAVSGVSGAGRKASMTSSFYEVSLQAYGVLGHRHTPEIEEFANSDVIFTPHLGAFKRGILATITAFTSEHVTEQDIDQAFVDAYANKPLVRLCSQWPKVDQVAHTPFCDIHWAFDKDKRCVVVTSAIDNLLKGAASQAVQCANIMCKLDETTGLIHA</sequence>
<dbReference type="InterPro" id="IPR036291">
    <property type="entry name" value="NAD(P)-bd_dom_sf"/>
</dbReference>
<dbReference type="SMART" id="SM00859">
    <property type="entry name" value="Semialdhyde_dh"/>
    <property type="match status" value="1"/>
</dbReference>
<dbReference type="InterPro" id="IPR050085">
    <property type="entry name" value="AGPR"/>
</dbReference>
<keyword evidence="5" id="KW-0963">Cytoplasm</keyword>
<keyword evidence="3 5" id="KW-0521">NADP</keyword>
<dbReference type="PROSITE" id="PS01224">
    <property type="entry name" value="ARGC"/>
    <property type="match status" value="1"/>
</dbReference>
<dbReference type="Pfam" id="PF22698">
    <property type="entry name" value="Semialdhyde_dhC_1"/>
    <property type="match status" value="1"/>
</dbReference>
<evidence type="ECO:0000256" key="3">
    <source>
        <dbReference type="ARBA" id="ARBA00022857"/>
    </source>
</evidence>
<protein>
    <recommendedName>
        <fullName evidence="5">N-acetyl-gamma-glutamyl-phosphate reductase</fullName>
        <shortName evidence="5">AGPR</shortName>
        <ecNumber evidence="5">1.2.1.38</ecNumber>
    </recommendedName>
    <alternativeName>
        <fullName evidence="5">N-acetyl-glutamate semialdehyde dehydrogenase</fullName>
        <shortName evidence="5">NAGSA dehydrogenase</shortName>
    </alternativeName>
</protein>
<dbReference type="SUPFAM" id="SSF51735">
    <property type="entry name" value="NAD(P)-binding Rossmann-fold domains"/>
    <property type="match status" value="1"/>
</dbReference>
<dbReference type="Gene3D" id="3.40.50.720">
    <property type="entry name" value="NAD(P)-binding Rossmann-like Domain"/>
    <property type="match status" value="1"/>
</dbReference>
<comment type="subcellular location">
    <subcellularLocation>
        <location evidence="5">Cytoplasm</location>
    </subcellularLocation>
</comment>
<evidence type="ECO:0000259" key="7">
    <source>
        <dbReference type="SMART" id="SM00859"/>
    </source>
</evidence>
<dbReference type="HAMAP" id="MF_00150">
    <property type="entry name" value="ArgC_type1"/>
    <property type="match status" value="1"/>
</dbReference>
<evidence type="ECO:0000256" key="4">
    <source>
        <dbReference type="ARBA" id="ARBA00023002"/>
    </source>
</evidence>